<dbReference type="PANTHER" id="PTHR33155">
    <property type="entry name" value="FANTASTIC FOUR-LIKE PROTEIN (DUF3049)"/>
    <property type="match status" value="1"/>
</dbReference>
<keyword evidence="5" id="KW-1185">Reference proteome</keyword>
<evidence type="ECO:0000313" key="5">
    <source>
        <dbReference type="Proteomes" id="UP001318860"/>
    </source>
</evidence>
<name>A0ABR0Y039_REHGL</name>
<organism evidence="4 5">
    <name type="scientific">Rehmannia glutinosa</name>
    <name type="common">Chinese foxglove</name>
    <dbReference type="NCBI Taxonomy" id="99300"/>
    <lineage>
        <taxon>Eukaryota</taxon>
        <taxon>Viridiplantae</taxon>
        <taxon>Streptophyta</taxon>
        <taxon>Embryophyta</taxon>
        <taxon>Tracheophyta</taxon>
        <taxon>Spermatophyta</taxon>
        <taxon>Magnoliopsida</taxon>
        <taxon>eudicotyledons</taxon>
        <taxon>Gunneridae</taxon>
        <taxon>Pentapetalae</taxon>
        <taxon>asterids</taxon>
        <taxon>lamiids</taxon>
        <taxon>Lamiales</taxon>
        <taxon>Orobanchaceae</taxon>
        <taxon>Rehmannieae</taxon>
        <taxon>Rehmannia</taxon>
    </lineage>
</organism>
<gene>
    <name evidence="4" type="ORF">DH2020_001542</name>
</gene>
<sequence>MLSTTTTTVCQGLQSCLDPLLFEPGELMHQLAPPKQGLSFPWPQKQTEVENSKNSEKSASNWNFIQSLINNSHNHRQSNDDVTEQVYVHPLVKRSSSSLSTKSLEMCTESLGSETGNGIDSVFDDFSSEKQSSTRIKPAKNLDSSKKFKKSSNFPPPLTSISGNEGVQVKTHREGGRLVIKAFSFSSCTTYFQAERENGRLKLSLLRDGYRDDLAENEEEEEDEIEEENERDCDESDDDDEDDFGGRFWGENQNLRDDGGKIGCKINGGDWPAVSRCNGDRSSRKRLPSLPFCVAIS</sequence>
<accession>A0ABR0Y039</accession>
<feature type="region of interest" description="Disordered" evidence="2">
    <location>
        <begin position="32"/>
        <end position="57"/>
    </location>
</feature>
<dbReference type="Proteomes" id="UP001318860">
    <property type="component" value="Unassembled WGS sequence"/>
</dbReference>
<dbReference type="InterPro" id="IPR021410">
    <property type="entry name" value="FAF"/>
</dbReference>
<dbReference type="InterPro" id="IPR046431">
    <property type="entry name" value="FAF_dom"/>
</dbReference>
<feature type="domain" description="FAF" evidence="3">
    <location>
        <begin position="153"/>
        <end position="205"/>
    </location>
</feature>
<proteinExistence type="inferred from homology"/>
<dbReference type="EMBL" id="JABTTQ020000001">
    <property type="protein sequence ID" value="KAK6164678.1"/>
    <property type="molecule type" value="Genomic_DNA"/>
</dbReference>
<dbReference type="Pfam" id="PF11250">
    <property type="entry name" value="FAF"/>
    <property type="match status" value="1"/>
</dbReference>
<evidence type="ECO:0000256" key="2">
    <source>
        <dbReference type="SAM" id="MobiDB-lite"/>
    </source>
</evidence>
<feature type="compositionally biased region" description="Acidic residues" evidence="2">
    <location>
        <begin position="215"/>
        <end position="243"/>
    </location>
</feature>
<dbReference type="PANTHER" id="PTHR33155:SF8">
    <property type="entry name" value="PROTEIN FANTASTIC FOUR 1"/>
    <property type="match status" value="1"/>
</dbReference>
<feature type="region of interest" description="Disordered" evidence="2">
    <location>
        <begin position="212"/>
        <end position="261"/>
    </location>
</feature>
<evidence type="ECO:0000259" key="3">
    <source>
        <dbReference type="Pfam" id="PF11250"/>
    </source>
</evidence>
<evidence type="ECO:0000256" key="1">
    <source>
        <dbReference type="ARBA" id="ARBA00008690"/>
    </source>
</evidence>
<evidence type="ECO:0000313" key="4">
    <source>
        <dbReference type="EMBL" id="KAK6164678.1"/>
    </source>
</evidence>
<comment type="caution">
    <text evidence="4">The sequence shown here is derived from an EMBL/GenBank/DDBJ whole genome shotgun (WGS) entry which is preliminary data.</text>
</comment>
<reference evidence="4 5" key="1">
    <citation type="journal article" date="2021" name="Comput. Struct. Biotechnol. J.">
        <title>De novo genome assembly of the potent medicinal plant Rehmannia glutinosa using nanopore technology.</title>
        <authorList>
            <person name="Ma L."/>
            <person name="Dong C."/>
            <person name="Song C."/>
            <person name="Wang X."/>
            <person name="Zheng X."/>
            <person name="Niu Y."/>
            <person name="Chen S."/>
            <person name="Feng W."/>
        </authorList>
    </citation>
    <scope>NUCLEOTIDE SEQUENCE [LARGE SCALE GENOMIC DNA]</scope>
    <source>
        <strain evidence="4">DH-2019</strain>
    </source>
</reference>
<protein>
    <recommendedName>
        <fullName evidence="3">FAF domain-containing protein</fullName>
    </recommendedName>
</protein>
<comment type="similarity">
    <text evidence="1">Belongs to the fantastic four family.</text>
</comment>
<feature type="region of interest" description="Disordered" evidence="2">
    <location>
        <begin position="130"/>
        <end position="169"/>
    </location>
</feature>
<feature type="compositionally biased region" description="Basic and acidic residues" evidence="2">
    <location>
        <begin position="47"/>
        <end position="56"/>
    </location>
</feature>